<keyword evidence="5" id="KW-1185">Reference proteome</keyword>
<organism evidence="4 5">
    <name type="scientific">Aliiglaciecola lipolytica E3</name>
    <dbReference type="NCBI Taxonomy" id="1127673"/>
    <lineage>
        <taxon>Bacteria</taxon>
        <taxon>Pseudomonadati</taxon>
        <taxon>Pseudomonadota</taxon>
        <taxon>Gammaproteobacteria</taxon>
        <taxon>Alteromonadales</taxon>
        <taxon>Alteromonadaceae</taxon>
        <taxon>Aliiglaciecola</taxon>
    </lineage>
</organism>
<dbReference type="Gene3D" id="3.10.510.20">
    <property type="entry name" value="YcgL domain"/>
    <property type="match status" value="1"/>
</dbReference>
<dbReference type="Proteomes" id="UP000006334">
    <property type="component" value="Unassembled WGS sequence"/>
</dbReference>
<dbReference type="STRING" id="1127673.GLIP_0928"/>
<protein>
    <recommendedName>
        <fullName evidence="1">YcgL domain-containing protein GLIP_0928</fullName>
    </recommendedName>
</protein>
<feature type="domain" description="YcgL" evidence="3">
    <location>
        <begin position="1"/>
        <end position="85"/>
    </location>
</feature>
<dbReference type="AlphaFoldDB" id="K6XPG7"/>
<dbReference type="SUPFAM" id="SSF160191">
    <property type="entry name" value="YcgL-like"/>
    <property type="match status" value="1"/>
</dbReference>
<evidence type="ECO:0000313" key="5">
    <source>
        <dbReference type="Proteomes" id="UP000006334"/>
    </source>
</evidence>
<dbReference type="PROSITE" id="PS51648">
    <property type="entry name" value="YCGL"/>
    <property type="match status" value="1"/>
</dbReference>
<dbReference type="EMBL" id="BAEN01000021">
    <property type="protein sequence ID" value="GAC13571.1"/>
    <property type="molecule type" value="Genomic_DNA"/>
</dbReference>
<dbReference type="InterPro" id="IPR027354">
    <property type="entry name" value="YcgL_dom"/>
</dbReference>
<dbReference type="PANTHER" id="PTHR38109:SF1">
    <property type="entry name" value="PROTEIN YCGL"/>
    <property type="match status" value="1"/>
</dbReference>
<evidence type="ECO:0000313" key="4">
    <source>
        <dbReference type="EMBL" id="GAC13571.1"/>
    </source>
</evidence>
<evidence type="ECO:0000256" key="1">
    <source>
        <dbReference type="HAMAP-Rule" id="MF_01866"/>
    </source>
</evidence>
<dbReference type="RefSeq" id="WP_008843388.1">
    <property type="nucleotide sequence ID" value="NZ_BAEN01000021.1"/>
</dbReference>
<dbReference type="OrthoDB" id="7062382at2"/>
<gene>
    <name evidence="4" type="ORF">GLIP_0928</name>
</gene>
<dbReference type="InterPro" id="IPR038068">
    <property type="entry name" value="YcgL-like_sf"/>
</dbReference>
<dbReference type="HAMAP" id="MF_01866">
    <property type="entry name" value="UPF0745"/>
    <property type="match status" value="1"/>
</dbReference>
<dbReference type="PANTHER" id="PTHR38109">
    <property type="entry name" value="PROTEIN YCGL"/>
    <property type="match status" value="1"/>
</dbReference>
<evidence type="ECO:0000256" key="2">
    <source>
        <dbReference type="SAM" id="MobiDB-lite"/>
    </source>
</evidence>
<comment type="caution">
    <text evidence="4">The sequence shown here is derived from an EMBL/GenBank/DDBJ whole genome shotgun (WGS) entry which is preliminary data.</text>
</comment>
<feature type="region of interest" description="Disordered" evidence="2">
    <location>
        <begin position="74"/>
        <end position="96"/>
    </location>
</feature>
<reference evidence="4 5" key="1">
    <citation type="journal article" date="2017" name="Antonie Van Leeuwenhoek">
        <title>Rhizobium rhizosphaerae sp. nov., a novel species isolated from rice rhizosphere.</title>
        <authorList>
            <person name="Zhao J.J."/>
            <person name="Zhang J."/>
            <person name="Zhang R.J."/>
            <person name="Zhang C.W."/>
            <person name="Yin H.Q."/>
            <person name="Zhang X.X."/>
        </authorList>
    </citation>
    <scope>NUCLEOTIDE SEQUENCE [LARGE SCALE GENOMIC DNA]</scope>
    <source>
        <strain evidence="4 5">E3</strain>
    </source>
</reference>
<dbReference type="eggNOG" id="COG3100">
    <property type="taxonomic scope" value="Bacteria"/>
</dbReference>
<accession>K6XPG7</accession>
<evidence type="ECO:0000259" key="3">
    <source>
        <dbReference type="PROSITE" id="PS51648"/>
    </source>
</evidence>
<name>K6XPG7_9ALTE</name>
<proteinExistence type="inferred from homology"/>
<dbReference type="Pfam" id="PF05166">
    <property type="entry name" value="YcgL"/>
    <property type="match status" value="1"/>
</dbReference>
<feature type="compositionally biased region" description="Basic and acidic residues" evidence="2">
    <location>
        <begin position="79"/>
        <end position="96"/>
    </location>
</feature>
<sequence length="96" mass="11226">MLVYVYKSSKKQQTYLYILKKDNFEDVPKQLMDTFGPPAFVMILALKKHERLAQVDIKKLTDELNKNGFYLQLPPPNEDLLKAHKQSQDNKAKESK</sequence>